<gene>
    <name evidence="3" type="ORF">GCM10010191_87030</name>
</gene>
<keyword evidence="4" id="KW-1185">Reference proteome</keyword>
<organism evidence="3 4">
    <name type="scientific">Actinomadura vinacea</name>
    <dbReference type="NCBI Taxonomy" id="115336"/>
    <lineage>
        <taxon>Bacteria</taxon>
        <taxon>Bacillati</taxon>
        <taxon>Actinomycetota</taxon>
        <taxon>Actinomycetes</taxon>
        <taxon>Streptosporangiales</taxon>
        <taxon>Thermomonosporaceae</taxon>
        <taxon>Actinomadura</taxon>
    </lineage>
</organism>
<evidence type="ECO:0000256" key="2">
    <source>
        <dbReference type="SAM" id="SignalP"/>
    </source>
</evidence>
<proteinExistence type="predicted"/>
<dbReference type="PROSITE" id="PS51257">
    <property type="entry name" value="PROKAR_LIPOPROTEIN"/>
    <property type="match status" value="1"/>
</dbReference>
<dbReference type="Proteomes" id="UP001501231">
    <property type="component" value="Unassembled WGS sequence"/>
</dbReference>
<dbReference type="RefSeq" id="WP_344597435.1">
    <property type="nucleotide sequence ID" value="NZ_BAAARW010000039.1"/>
</dbReference>
<dbReference type="EMBL" id="BAAARW010000039">
    <property type="protein sequence ID" value="GAA2454654.1"/>
    <property type="molecule type" value="Genomic_DNA"/>
</dbReference>
<evidence type="ECO:0000313" key="3">
    <source>
        <dbReference type="EMBL" id="GAA2454654.1"/>
    </source>
</evidence>
<feature type="signal peptide" evidence="2">
    <location>
        <begin position="1"/>
        <end position="20"/>
    </location>
</feature>
<feature type="chain" id="PRO_5045902563" evidence="2">
    <location>
        <begin position="21"/>
        <end position="151"/>
    </location>
</feature>
<keyword evidence="2" id="KW-0732">Signal</keyword>
<reference evidence="4" key="1">
    <citation type="journal article" date="2019" name="Int. J. Syst. Evol. Microbiol.">
        <title>The Global Catalogue of Microorganisms (GCM) 10K type strain sequencing project: providing services to taxonomists for standard genome sequencing and annotation.</title>
        <authorList>
            <consortium name="The Broad Institute Genomics Platform"/>
            <consortium name="The Broad Institute Genome Sequencing Center for Infectious Disease"/>
            <person name="Wu L."/>
            <person name="Ma J."/>
        </authorList>
    </citation>
    <scope>NUCLEOTIDE SEQUENCE [LARGE SCALE GENOMIC DNA]</scope>
    <source>
        <strain evidence="4">JCM 3325</strain>
    </source>
</reference>
<feature type="compositionally biased region" description="Low complexity" evidence="1">
    <location>
        <begin position="26"/>
        <end position="51"/>
    </location>
</feature>
<sequence length="151" mass="15110">MRSRLLPSALVLLLALSACQEKESPKAAPSSAPATTAPAASPSATGESAGTPKPSAPQPKLVGPRTGCGEVKAANGELVAVAVSSGRTTCATVQSVFRTYYRPGTPKQGSAGVASVRGWRCTSNTAAAASTTGRFSTCRKGPIAIVADVIP</sequence>
<accession>A0ABP5XIS5</accession>
<name>A0ABP5XIS5_9ACTN</name>
<comment type="caution">
    <text evidence="3">The sequence shown here is derived from an EMBL/GenBank/DDBJ whole genome shotgun (WGS) entry which is preliminary data.</text>
</comment>
<evidence type="ECO:0000313" key="4">
    <source>
        <dbReference type="Proteomes" id="UP001501231"/>
    </source>
</evidence>
<evidence type="ECO:0000256" key="1">
    <source>
        <dbReference type="SAM" id="MobiDB-lite"/>
    </source>
</evidence>
<feature type="region of interest" description="Disordered" evidence="1">
    <location>
        <begin position="23"/>
        <end position="67"/>
    </location>
</feature>
<protein>
    <submittedName>
        <fullName evidence="3">Uncharacterized protein</fullName>
    </submittedName>
</protein>